<evidence type="ECO:0000256" key="3">
    <source>
        <dbReference type="ARBA" id="ARBA00022692"/>
    </source>
</evidence>
<feature type="transmembrane region" description="Helical" evidence="6">
    <location>
        <begin position="338"/>
        <end position="359"/>
    </location>
</feature>
<evidence type="ECO:0000313" key="9">
    <source>
        <dbReference type="Proteomes" id="UP001603978"/>
    </source>
</evidence>
<dbReference type="InterPro" id="IPR036259">
    <property type="entry name" value="MFS_trans_sf"/>
</dbReference>
<protein>
    <submittedName>
        <fullName evidence="8">MFS transporter</fullName>
    </submittedName>
</protein>
<dbReference type="InterPro" id="IPR011701">
    <property type="entry name" value="MFS"/>
</dbReference>
<dbReference type="RefSeq" id="WP_393165027.1">
    <property type="nucleotide sequence ID" value="NZ_JBICRM010000007.1"/>
</dbReference>
<accession>A0ABW7AD16</accession>
<feature type="transmembrane region" description="Helical" evidence="6">
    <location>
        <begin position="61"/>
        <end position="86"/>
    </location>
</feature>
<dbReference type="EMBL" id="JBICRM010000007">
    <property type="protein sequence ID" value="MFG1704197.1"/>
    <property type="molecule type" value="Genomic_DNA"/>
</dbReference>
<evidence type="ECO:0000256" key="2">
    <source>
        <dbReference type="ARBA" id="ARBA00022475"/>
    </source>
</evidence>
<proteinExistence type="predicted"/>
<keyword evidence="4 6" id="KW-1133">Transmembrane helix</keyword>
<dbReference type="Proteomes" id="UP001603978">
    <property type="component" value="Unassembled WGS sequence"/>
</dbReference>
<keyword evidence="5 6" id="KW-0472">Membrane</keyword>
<comment type="caution">
    <text evidence="8">The sequence shown here is derived from an EMBL/GenBank/DDBJ whole genome shotgun (WGS) entry which is preliminary data.</text>
</comment>
<feature type="transmembrane region" description="Helical" evidence="6">
    <location>
        <begin position="280"/>
        <end position="299"/>
    </location>
</feature>
<evidence type="ECO:0000256" key="1">
    <source>
        <dbReference type="ARBA" id="ARBA00004651"/>
    </source>
</evidence>
<feature type="transmembrane region" description="Helical" evidence="6">
    <location>
        <begin position="311"/>
        <end position="332"/>
    </location>
</feature>
<reference evidence="8 9" key="1">
    <citation type="submission" date="2024-10" db="EMBL/GenBank/DDBJ databases">
        <authorList>
            <person name="Topkara A.R."/>
            <person name="Saygin H."/>
        </authorList>
    </citation>
    <scope>NUCLEOTIDE SEQUENCE [LARGE SCALE GENOMIC DNA]</scope>
    <source>
        <strain evidence="8 9">M3C6</strain>
    </source>
</reference>
<evidence type="ECO:0000259" key="7">
    <source>
        <dbReference type="PROSITE" id="PS50850"/>
    </source>
</evidence>
<organism evidence="8 9">
    <name type="scientific">Nonomuraea marmarensis</name>
    <dbReference type="NCBI Taxonomy" id="3351344"/>
    <lineage>
        <taxon>Bacteria</taxon>
        <taxon>Bacillati</taxon>
        <taxon>Actinomycetota</taxon>
        <taxon>Actinomycetes</taxon>
        <taxon>Streptosporangiales</taxon>
        <taxon>Streptosporangiaceae</taxon>
        <taxon>Nonomuraea</taxon>
    </lineage>
</organism>
<keyword evidence="9" id="KW-1185">Reference proteome</keyword>
<dbReference type="PROSITE" id="PS50850">
    <property type="entry name" value="MFS"/>
    <property type="match status" value="1"/>
</dbReference>
<feature type="transmembrane region" description="Helical" evidence="6">
    <location>
        <begin position="250"/>
        <end position="268"/>
    </location>
</feature>
<dbReference type="PANTHER" id="PTHR43124">
    <property type="entry name" value="PURINE EFFLUX PUMP PBUE"/>
    <property type="match status" value="1"/>
</dbReference>
<evidence type="ECO:0000256" key="5">
    <source>
        <dbReference type="ARBA" id="ARBA00023136"/>
    </source>
</evidence>
<keyword evidence="2" id="KW-1003">Cell membrane</keyword>
<feature type="transmembrane region" description="Helical" evidence="6">
    <location>
        <begin position="371"/>
        <end position="390"/>
    </location>
</feature>
<evidence type="ECO:0000313" key="8">
    <source>
        <dbReference type="EMBL" id="MFG1704197.1"/>
    </source>
</evidence>
<evidence type="ECO:0000256" key="4">
    <source>
        <dbReference type="ARBA" id="ARBA00022989"/>
    </source>
</evidence>
<feature type="transmembrane region" description="Helical" evidence="6">
    <location>
        <begin position="184"/>
        <end position="202"/>
    </location>
</feature>
<sequence length="436" mass="45497">MAPPPSVARRRGLLAGLDPRTIRGPRIPLLVFCLTALLAGWDDKALQLALPEIQDDLGLSLTATGAIASATMVVTTVAGLPLGYLVDRIRSRVRLLQWGEITANLGDFIQALAPSGAVLLAGRALGSIARVPDGVTQLPLLADYYPPSSRGRVIALLKAAATVGGLIGAPVAGLLVTAYGWRHATLLLAVLATAVACTTFLLKEPVRGGTDRAAAGLEPASEPAPPPRFWEGIRAAWAVRTLRLQAISGFVYSLIGGPLTMVIALIAARDYALSPFQRSMLLEAQLVAGLVAVLLAGLLNDRFVERRPSALAFIQGAGTLGIAVLVLAVGLLPGLPVFVAANVVFSVIVAMQTPTYLAMMAHVLPARYRGIGFQLAVPFQLLGSALGPLLLALTEGPALRHVLLWLVPFVVVAALVQLAATRSVAGDIDAARISAR</sequence>
<evidence type="ECO:0000256" key="6">
    <source>
        <dbReference type="SAM" id="Phobius"/>
    </source>
</evidence>
<feature type="transmembrane region" description="Helical" evidence="6">
    <location>
        <begin position="155"/>
        <end position="178"/>
    </location>
</feature>
<feature type="domain" description="Major facilitator superfamily (MFS) profile" evidence="7">
    <location>
        <begin position="28"/>
        <end position="425"/>
    </location>
</feature>
<dbReference type="PANTHER" id="PTHR43124:SF3">
    <property type="entry name" value="CHLORAMPHENICOL EFFLUX PUMP RV0191"/>
    <property type="match status" value="1"/>
</dbReference>
<dbReference type="InterPro" id="IPR020846">
    <property type="entry name" value="MFS_dom"/>
</dbReference>
<dbReference type="Gene3D" id="1.20.1250.20">
    <property type="entry name" value="MFS general substrate transporter like domains"/>
    <property type="match status" value="1"/>
</dbReference>
<dbReference type="InterPro" id="IPR050189">
    <property type="entry name" value="MFS_Efflux_Transporters"/>
</dbReference>
<dbReference type="Pfam" id="PF07690">
    <property type="entry name" value="MFS_1"/>
    <property type="match status" value="1"/>
</dbReference>
<keyword evidence="3 6" id="KW-0812">Transmembrane</keyword>
<feature type="transmembrane region" description="Helical" evidence="6">
    <location>
        <begin position="402"/>
        <end position="420"/>
    </location>
</feature>
<dbReference type="SUPFAM" id="SSF103473">
    <property type="entry name" value="MFS general substrate transporter"/>
    <property type="match status" value="1"/>
</dbReference>
<name>A0ABW7AD16_9ACTN</name>
<comment type="subcellular location">
    <subcellularLocation>
        <location evidence="1">Cell membrane</location>
        <topology evidence="1">Multi-pass membrane protein</topology>
    </subcellularLocation>
</comment>
<gene>
    <name evidence="8" type="ORF">ACFLIM_13490</name>
</gene>